<dbReference type="Gene3D" id="2.40.30.10">
    <property type="entry name" value="Translation factors"/>
    <property type="match status" value="1"/>
</dbReference>
<dbReference type="InterPro" id="IPR000795">
    <property type="entry name" value="T_Tr_GTP-bd_dom"/>
</dbReference>
<dbReference type="AlphaFoldDB" id="G0VHP2"/>
<reference key="2">
    <citation type="submission" date="2011-08" db="EMBL/GenBank/DDBJ databases">
        <title>Genome sequence of Naumovozyma castellii.</title>
        <authorList>
            <person name="Gordon J.L."/>
            <person name="Armisen D."/>
            <person name="Proux-Wera E."/>
            <person name="OhEigeartaigh S.S."/>
            <person name="Byrne K.P."/>
            <person name="Wolfe K.H."/>
        </authorList>
    </citation>
    <scope>NUCLEOTIDE SEQUENCE</scope>
    <source>
        <strain>Type strain:CBS 4309</strain>
    </source>
</reference>
<dbReference type="GeneID" id="96904592"/>
<dbReference type="STRING" id="1064592.G0VHP2"/>
<dbReference type="HOGENOM" id="CLU_007265_3_4_1"/>
<dbReference type="OrthoDB" id="8300160at2759"/>
<keyword evidence="6" id="KW-1185">Reference proteome</keyword>
<evidence type="ECO:0000256" key="3">
    <source>
        <dbReference type="SAM" id="MobiDB-lite"/>
    </source>
</evidence>
<keyword evidence="1" id="KW-0547">Nucleotide-binding</keyword>
<dbReference type="InterPro" id="IPR027417">
    <property type="entry name" value="P-loop_NTPase"/>
</dbReference>
<organism evidence="5 6">
    <name type="scientific">Naumovozyma castellii</name>
    <name type="common">Yeast</name>
    <name type="synonym">Saccharomyces castellii</name>
    <dbReference type="NCBI Taxonomy" id="27288"/>
    <lineage>
        <taxon>Eukaryota</taxon>
        <taxon>Fungi</taxon>
        <taxon>Dikarya</taxon>
        <taxon>Ascomycota</taxon>
        <taxon>Saccharomycotina</taxon>
        <taxon>Saccharomycetes</taxon>
        <taxon>Saccharomycetales</taxon>
        <taxon>Saccharomycetaceae</taxon>
        <taxon>Naumovozyma</taxon>
    </lineage>
</organism>
<dbReference type="InterPro" id="IPR050100">
    <property type="entry name" value="TRAFAC_GTPase_members"/>
</dbReference>
<gene>
    <name evidence="5" type="primary">NCAS0G00390</name>
    <name evidence="5" type="ordered locus">NCAS_0G00390</name>
</gene>
<dbReference type="PANTHER" id="PTHR23115">
    <property type="entry name" value="TRANSLATION FACTOR"/>
    <property type="match status" value="1"/>
</dbReference>
<name>G0VHP2_NAUCA</name>
<protein>
    <recommendedName>
        <fullName evidence="4">Tr-type G domain-containing protein</fullName>
    </recommendedName>
</protein>
<dbReference type="SUPFAM" id="SSF52540">
    <property type="entry name" value="P-loop containing nucleoside triphosphate hydrolases"/>
    <property type="match status" value="1"/>
</dbReference>
<feature type="compositionally biased region" description="Low complexity" evidence="3">
    <location>
        <begin position="93"/>
        <end position="104"/>
    </location>
</feature>
<dbReference type="eggNOG" id="KOG0458">
    <property type="taxonomic scope" value="Eukaryota"/>
</dbReference>
<dbReference type="GO" id="GO:0005525">
    <property type="term" value="F:GTP binding"/>
    <property type="evidence" value="ECO:0007669"/>
    <property type="project" value="UniProtKB-KW"/>
</dbReference>
<dbReference type="GO" id="GO:0003924">
    <property type="term" value="F:GTPase activity"/>
    <property type="evidence" value="ECO:0007669"/>
    <property type="project" value="InterPro"/>
</dbReference>
<proteinExistence type="predicted"/>
<dbReference type="OMA" id="NTEIANH"/>
<dbReference type="InParanoid" id="G0VHP2"/>
<feature type="compositionally biased region" description="Basic and acidic residues" evidence="3">
    <location>
        <begin position="108"/>
        <end position="131"/>
    </location>
</feature>
<feature type="region of interest" description="Disordered" evidence="3">
    <location>
        <begin position="1"/>
        <end position="136"/>
    </location>
</feature>
<feature type="domain" description="Tr-type G" evidence="4">
    <location>
        <begin position="268"/>
        <end position="455"/>
    </location>
</feature>
<dbReference type="Gene3D" id="3.40.50.300">
    <property type="entry name" value="P-loop containing nucleotide triphosphate hydrolases"/>
    <property type="match status" value="1"/>
</dbReference>
<feature type="compositionally biased region" description="Basic and acidic residues" evidence="3">
    <location>
        <begin position="1"/>
        <end position="13"/>
    </location>
</feature>
<dbReference type="EMBL" id="HE576758">
    <property type="protein sequence ID" value="CCC70926.1"/>
    <property type="molecule type" value="Genomic_DNA"/>
</dbReference>
<dbReference type="RefSeq" id="XP_003677279.1">
    <property type="nucleotide sequence ID" value="XM_003677231.1"/>
</dbReference>
<reference evidence="5 6" key="1">
    <citation type="journal article" date="2011" name="Proc. Natl. Acad. Sci. U.S.A.">
        <title>Evolutionary erosion of yeast sex chromosomes by mating-type switching accidents.</title>
        <authorList>
            <person name="Gordon J.L."/>
            <person name="Armisen D."/>
            <person name="Proux-Wera E."/>
            <person name="Oheigeartaigh S.S."/>
            <person name="Byrne K.P."/>
            <person name="Wolfe K.H."/>
        </authorList>
    </citation>
    <scope>NUCLEOTIDE SEQUENCE [LARGE SCALE GENOMIC DNA]</scope>
    <source>
        <strain evidence="6">ATCC 76901 / BCRC 22586 / CBS 4309 / NBRC 1992 / NRRL Y-12630</strain>
    </source>
</reference>
<evidence type="ECO:0000256" key="1">
    <source>
        <dbReference type="ARBA" id="ARBA00022741"/>
    </source>
</evidence>
<dbReference type="Pfam" id="PF00009">
    <property type="entry name" value="GTP_EFTU"/>
    <property type="match status" value="1"/>
</dbReference>
<evidence type="ECO:0000313" key="6">
    <source>
        <dbReference type="Proteomes" id="UP000001640"/>
    </source>
</evidence>
<feature type="compositionally biased region" description="Low complexity" evidence="3">
    <location>
        <begin position="41"/>
        <end position="62"/>
    </location>
</feature>
<evidence type="ECO:0000259" key="4">
    <source>
        <dbReference type="Pfam" id="PF00009"/>
    </source>
</evidence>
<sequence>MSRLEQLARERALKNKNLGTSSTSSEDKPKSRLFLLRSDKSLPSSSDSDPATNTSASSLLESLKSKRNNKSLSAILQEKRGQSKNHNDDSESKSPLGSLSSKLLSLKRKPEEKTTDRDQRPSKTQEEDSKPLDAPNTWDLINRLQLQLHDSENHKSFNDYTEYQIMKLLSNGSLSRPRASQILKRNYDDLFTVYYPSNKKTKIRENFGEPSPDDIILNAQLLAFNDVHEKVSKLALEADKKTKEPIKLTKPTPPKNPIEVRKYVDELKPYLNFVMLGNESAGKSTIIGRLLEDSGLVRIDEIRSVKKELEKSKLNAEMLYLSKLMEKKMSSTFSLDKNVSEFSAFDIPGDLKHLSSSIKAIRQCTTAILTIDCNTDAFESAFNMGSATIQHIYLCKQANIDNIIIMMNKMDTIDWDQGRYFQIKNELQSFLSRLGFKKEQFTWIPSSGLYGQGIVHSSYPKPQNWESCPTLSEKLISLTRSHSDDNIADSPFFFSLTKKPRPAKLDVEDKRGDVYTLMGEVLSGSIQIGESMTIYPSKQSVTVEKISKVNTEGNTKRILQKSIAIEMDQVILTVSNLYNDKDIRISDVAASIGHELLSSTSFQTDMFIFETNKKPSIGIGSRGSLYRDGAVIPVKIKNLTSTQESAETSDQSQSKMPSNCNVNIECETERPVVLLDHKNGKKCGNLVLYHEETIVATGTFI</sequence>
<feature type="compositionally biased region" description="Basic and acidic residues" evidence="3">
    <location>
        <begin position="77"/>
        <end position="92"/>
    </location>
</feature>
<evidence type="ECO:0000256" key="2">
    <source>
        <dbReference type="ARBA" id="ARBA00023134"/>
    </source>
</evidence>
<evidence type="ECO:0000313" key="5">
    <source>
        <dbReference type="EMBL" id="CCC70926.1"/>
    </source>
</evidence>
<dbReference type="Proteomes" id="UP000001640">
    <property type="component" value="Chromosome 7"/>
</dbReference>
<dbReference type="KEGG" id="ncs:NCAS_0G00390"/>
<keyword evidence="2" id="KW-0342">GTP-binding</keyword>
<accession>G0VHP2</accession>